<dbReference type="STRING" id="253628.A0A0D1ZZT9"/>
<dbReference type="OrthoDB" id="17255at2759"/>
<dbReference type="GO" id="GO:0003824">
    <property type="term" value="F:catalytic activity"/>
    <property type="evidence" value="ECO:0007669"/>
    <property type="project" value="InterPro"/>
</dbReference>
<feature type="domain" description="MOSC" evidence="2">
    <location>
        <begin position="215"/>
        <end position="367"/>
    </location>
</feature>
<gene>
    <name evidence="3" type="ORF">PV09_08831</name>
</gene>
<dbReference type="AlphaFoldDB" id="A0A0D1ZZT9"/>
<dbReference type="GeneID" id="27316804"/>
<name>A0A0D1ZZT9_9PEZI</name>
<dbReference type="SUPFAM" id="SSF50800">
    <property type="entry name" value="PK beta-barrel domain-like"/>
    <property type="match status" value="1"/>
</dbReference>
<dbReference type="SUPFAM" id="SSF141673">
    <property type="entry name" value="MOSC N-terminal domain-like"/>
    <property type="match status" value="1"/>
</dbReference>
<dbReference type="InterPro" id="IPR005303">
    <property type="entry name" value="MOCOS_middle"/>
</dbReference>
<dbReference type="InterPro" id="IPR005302">
    <property type="entry name" value="MoCF_Sase_C"/>
</dbReference>
<evidence type="ECO:0000256" key="1">
    <source>
        <dbReference type="SAM" id="Phobius"/>
    </source>
</evidence>
<accession>A0A0D1ZZT9</accession>
<dbReference type="RefSeq" id="XP_016209399.1">
    <property type="nucleotide sequence ID" value="XM_016362791.1"/>
</dbReference>
<dbReference type="GO" id="GO:0030151">
    <property type="term" value="F:molybdenum ion binding"/>
    <property type="evidence" value="ECO:0007669"/>
    <property type="project" value="InterPro"/>
</dbReference>
<dbReference type="EMBL" id="KN847576">
    <property type="protein sequence ID" value="KIV99529.1"/>
    <property type="molecule type" value="Genomic_DNA"/>
</dbReference>
<keyword evidence="1" id="KW-0472">Membrane</keyword>
<dbReference type="HOGENOM" id="CLU_028286_1_1_1"/>
<dbReference type="InParanoid" id="A0A0D1ZZT9"/>
<dbReference type="PROSITE" id="PS51340">
    <property type="entry name" value="MOSC"/>
    <property type="match status" value="1"/>
</dbReference>
<dbReference type="VEuPathDB" id="FungiDB:PV09_08831"/>
<protein>
    <recommendedName>
        <fullName evidence="2">MOSC domain-containing protein</fullName>
    </recommendedName>
</protein>
<proteinExistence type="predicted"/>
<feature type="transmembrane region" description="Helical" evidence="1">
    <location>
        <begin position="32"/>
        <end position="52"/>
    </location>
</feature>
<keyword evidence="4" id="KW-1185">Reference proteome</keyword>
<reference evidence="3 4" key="1">
    <citation type="submission" date="2015-01" db="EMBL/GenBank/DDBJ databases">
        <title>The Genome Sequence of Ochroconis gallopava CBS43764.</title>
        <authorList>
            <consortium name="The Broad Institute Genomics Platform"/>
            <person name="Cuomo C."/>
            <person name="de Hoog S."/>
            <person name="Gorbushina A."/>
            <person name="Stielow B."/>
            <person name="Teixiera M."/>
            <person name="Abouelleil A."/>
            <person name="Chapman S.B."/>
            <person name="Priest M."/>
            <person name="Young S.K."/>
            <person name="Wortman J."/>
            <person name="Nusbaum C."/>
            <person name="Birren B."/>
        </authorList>
    </citation>
    <scope>NUCLEOTIDE SEQUENCE [LARGE SCALE GENOMIC DNA]</scope>
    <source>
        <strain evidence="3 4">CBS 43764</strain>
    </source>
</reference>
<dbReference type="Proteomes" id="UP000053259">
    <property type="component" value="Unassembled WGS sequence"/>
</dbReference>
<sequence length="378" mass="43097">MDKFASTLEDVLDDISFRMRDWYARQEFTGKGLLICGTAFCMLILPLALFELKRNARASNSKKPRLPATSKRLPIPKPIKVKEIRVYPIKSCRGMIVPSVKVLETGLELDRNWMFVDAKTMNFLTIRQISEMTLIDTKLTSDGQLEVSVRTRPDIKFTIATHPTRAWLEANTKLSECEIWGTKTDGWVYPEAMTAGFSEFLGKDVRFVFKGPTRRDLPKQARPEVLGRVGSIKFADFMPVQVANQRSIEELNSRLRAIGEKEITIEHFRPNIVVEGEEPWYEDVWKTIRVGGTKAGNVTMDIPVRCARCQVPNVSPDTGIKNPKQPWDTLMKYRRIDKGINFKPCFGMLCVPRGEGFIEAGTDFEVLEVTEEHNYKGL</sequence>
<dbReference type="PANTHER" id="PTHR14237">
    <property type="entry name" value="MOLYBDOPTERIN COFACTOR SULFURASE MOSC"/>
    <property type="match status" value="1"/>
</dbReference>
<evidence type="ECO:0000313" key="4">
    <source>
        <dbReference type="Proteomes" id="UP000053259"/>
    </source>
</evidence>
<dbReference type="Pfam" id="PF03476">
    <property type="entry name" value="MOSC_N"/>
    <property type="match status" value="1"/>
</dbReference>
<keyword evidence="1" id="KW-1133">Transmembrane helix</keyword>
<organism evidence="3 4">
    <name type="scientific">Verruconis gallopava</name>
    <dbReference type="NCBI Taxonomy" id="253628"/>
    <lineage>
        <taxon>Eukaryota</taxon>
        <taxon>Fungi</taxon>
        <taxon>Dikarya</taxon>
        <taxon>Ascomycota</taxon>
        <taxon>Pezizomycotina</taxon>
        <taxon>Dothideomycetes</taxon>
        <taxon>Pleosporomycetidae</taxon>
        <taxon>Venturiales</taxon>
        <taxon>Sympoventuriaceae</taxon>
        <taxon>Verruconis</taxon>
    </lineage>
</organism>
<keyword evidence="1" id="KW-0812">Transmembrane</keyword>
<dbReference type="PANTHER" id="PTHR14237:SF19">
    <property type="entry name" value="MITOCHONDRIAL AMIDOXIME REDUCING COMPONENT 1"/>
    <property type="match status" value="1"/>
</dbReference>
<dbReference type="InterPro" id="IPR011037">
    <property type="entry name" value="Pyrv_Knase-like_insert_dom_sf"/>
</dbReference>
<dbReference type="Pfam" id="PF03473">
    <property type="entry name" value="MOSC"/>
    <property type="match status" value="1"/>
</dbReference>
<evidence type="ECO:0000259" key="2">
    <source>
        <dbReference type="PROSITE" id="PS51340"/>
    </source>
</evidence>
<dbReference type="GO" id="GO:0030170">
    <property type="term" value="F:pyridoxal phosphate binding"/>
    <property type="evidence" value="ECO:0007669"/>
    <property type="project" value="InterPro"/>
</dbReference>
<evidence type="ECO:0000313" key="3">
    <source>
        <dbReference type="EMBL" id="KIV99529.1"/>
    </source>
</evidence>